<dbReference type="PROSITE" id="PS01136">
    <property type="entry name" value="UPF0034"/>
    <property type="match status" value="1"/>
</dbReference>
<evidence type="ECO:0000313" key="16">
    <source>
        <dbReference type="EMBL" id="URA10449.1"/>
    </source>
</evidence>
<evidence type="ECO:0000259" key="15">
    <source>
        <dbReference type="Pfam" id="PF01207"/>
    </source>
</evidence>
<sequence length="323" mass="35995">MQLENRHLSIGGVTFSLWAGAAPLAGFSHRAYRDWLRRWGAGFVVSEMVSVEGLYREDKKSWELLDVIGEENPWIQLFGKSEPAKWYAVTQKVTSRLGIRLVDVNFGCPVKKVVKNQAGSALLAFPKAMGDIIGAIKDAGAIATAKVRLGIDSPLWEAFLPELVKAGVDALTVHGRYASQFYSGQAHWDQIRAIRQVYSGILIGNGDITSPELAVQRRMESGVDGVMIGRHAIGAPYIFRQIREYLDTGSYSQPSCEELRELLLEYASLYLSVNHTDSLVPVRATLLAMIRGYSQARKLRQQLSHVKTYQELKEVITQFSPLL</sequence>
<proteinExistence type="inferred from homology"/>
<name>A0AAX3BEH3_9SPIR</name>
<protein>
    <recommendedName>
        <fullName evidence="12">tRNA-dihydrouridine synthase</fullName>
        <ecNumber evidence="12">1.3.1.-</ecNumber>
    </recommendedName>
</protein>
<dbReference type="GO" id="GO:0050660">
    <property type="term" value="F:flavin adenine dinucleotide binding"/>
    <property type="evidence" value="ECO:0007669"/>
    <property type="project" value="InterPro"/>
</dbReference>
<feature type="active site" description="Proton donor" evidence="13">
    <location>
        <position position="108"/>
    </location>
</feature>
<dbReference type="GO" id="GO:0000049">
    <property type="term" value="F:tRNA binding"/>
    <property type="evidence" value="ECO:0007669"/>
    <property type="project" value="UniProtKB-KW"/>
</dbReference>
<keyword evidence="5 12" id="KW-0288">FMN</keyword>
<dbReference type="EMBL" id="CP073355">
    <property type="protein sequence ID" value="URA10449.1"/>
    <property type="molecule type" value="Genomic_DNA"/>
</dbReference>
<feature type="binding site" evidence="14">
    <location>
        <position position="146"/>
    </location>
    <ligand>
        <name>FMN</name>
        <dbReference type="ChEBI" id="CHEBI:58210"/>
    </ligand>
</feature>
<evidence type="ECO:0000256" key="12">
    <source>
        <dbReference type="PIRNR" id="PIRNR006621"/>
    </source>
</evidence>
<keyword evidence="14" id="KW-0547">Nucleotide-binding</keyword>
<organism evidence="16 17">
    <name type="scientific">Thermospira aquatica</name>
    <dbReference type="NCBI Taxonomy" id="2828656"/>
    <lineage>
        <taxon>Bacteria</taxon>
        <taxon>Pseudomonadati</taxon>
        <taxon>Spirochaetota</taxon>
        <taxon>Spirochaetia</taxon>
        <taxon>Brevinematales</taxon>
        <taxon>Thermospiraceae</taxon>
        <taxon>Thermospira</taxon>
    </lineage>
</organism>
<evidence type="ECO:0000256" key="9">
    <source>
        <dbReference type="ARBA" id="ARBA00023002"/>
    </source>
</evidence>
<dbReference type="InterPro" id="IPR018517">
    <property type="entry name" value="tRNA_hU_synthase_CS"/>
</dbReference>
<dbReference type="PIRSF" id="PIRSF006621">
    <property type="entry name" value="Dus"/>
    <property type="match status" value="1"/>
</dbReference>
<comment type="function">
    <text evidence="2 12">Catalyzes the synthesis of 5,6-dihydrouridine (D), a modified base found in the D-loop of most tRNAs, via the reduction of the C5-C6 double bond in target uridines.</text>
</comment>
<feature type="binding site" evidence="14">
    <location>
        <begin position="229"/>
        <end position="230"/>
    </location>
    <ligand>
        <name>FMN</name>
        <dbReference type="ChEBI" id="CHEBI:58210"/>
    </ligand>
</feature>
<dbReference type="Gene3D" id="1.10.1200.80">
    <property type="entry name" value="Putative flavin oxidoreducatase, domain 2"/>
    <property type="match status" value="1"/>
</dbReference>
<evidence type="ECO:0000256" key="5">
    <source>
        <dbReference type="ARBA" id="ARBA00022643"/>
    </source>
</evidence>
<dbReference type="KEGG" id="taqu:KDW03_01205"/>
<dbReference type="PANTHER" id="PTHR45846:SF1">
    <property type="entry name" value="TRNA-DIHYDROURIDINE(47) SYNTHASE [NAD(P)(+)]-LIKE"/>
    <property type="match status" value="1"/>
</dbReference>
<dbReference type="CDD" id="cd02801">
    <property type="entry name" value="DUS_like_FMN"/>
    <property type="match status" value="1"/>
</dbReference>
<dbReference type="SUPFAM" id="SSF51395">
    <property type="entry name" value="FMN-linked oxidoreductases"/>
    <property type="match status" value="1"/>
</dbReference>
<comment type="catalytic activity">
    <reaction evidence="10">
        <text>a 5,6-dihydrouridine in tRNA + NADP(+) = a uridine in tRNA + NADPH + H(+)</text>
        <dbReference type="Rhea" id="RHEA:23624"/>
        <dbReference type="Rhea" id="RHEA-COMP:13339"/>
        <dbReference type="Rhea" id="RHEA-COMP:13887"/>
        <dbReference type="ChEBI" id="CHEBI:15378"/>
        <dbReference type="ChEBI" id="CHEBI:57783"/>
        <dbReference type="ChEBI" id="CHEBI:58349"/>
        <dbReference type="ChEBI" id="CHEBI:65315"/>
        <dbReference type="ChEBI" id="CHEBI:74443"/>
    </reaction>
</comment>
<keyword evidence="7" id="KW-0521">NADP</keyword>
<keyword evidence="9 12" id="KW-0560">Oxidoreductase</keyword>
<dbReference type="Gene3D" id="3.20.20.70">
    <property type="entry name" value="Aldolase class I"/>
    <property type="match status" value="1"/>
</dbReference>
<evidence type="ECO:0000256" key="1">
    <source>
        <dbReference type="ARBA" id="ARBA00001917"/>
    </source>
</evidence>
<dbReference type="Pfam" id="PF01207">
    <property type="entry name" value="Dus"/>
    <property type="match status" value="1"/>
</dbReference>
<evidence type="ECO:0000256" key="11">
    <source>
        <dbReference type="ARBA" id="ARBA00048802"/>
    </source>
</evidence>
<comment type="cofactor">
    <cofactor evidence="1 12 14">
        <name>FMN</name>
        <dbReference type="ChEBI" id="CHEBI:58210"/>
    </cofactor>
</comment>
<evidence type="ECO:0000256" key="6">
    <source>
        <dbReference type="ARBA" id="ARBA00022694"/>
    </source>
</evidence>
<keyword evidence="6 12" id="KW-0819">tRNA processing</keyword>
<accession>A0AAX3BEH3</accession>
<dbReference type="PANTHER" id="PTHR45846">
    <property type="entry name" value="TRNA-DIHYDROURIDINE(47) SYNTHASE [NAD(P)(+)]-LIKE"/>
    <property type="match status" value="1"/>
</dbReference>
<evidence type="ECO:0000256" key="8">
    <source>
        <dbReference type="ARBA" id="ARBA00022884"/>
    </source>
</evidence>
<evidence type="ECO:0000256" key="14">
    <source>
        <dbReference type="PIRSR" id="PIRSR006621-2"/>
    </source>
</evidence>
<dbReference type="AlphaFoldDB" id="A0AAX3BEH3"/>
<evidence type="ECO:0000256" key="4">
    <source>
        <dbReference type="ARBA" id="ARBA00022630"/>
    </source>
</evidence>
<evidence type="ECO:0000256" key="7">
    <source>
        <dbReference type="ARBA" id="ARBA00022857"/>
    </source>
</evidence>
<feature type="domain" description="DUS-like FMN-binding" evidence="15">
    <location>
        <begin position="22"/>
        <end position="316"/>
    </location>
</feature>
<evidence type="ECO:0000313" key="17">
    <source>
        <dbReference type="Proteomes" id="UP001056539"/>
    </source>
</evidence>
<keyword evidence="4 12" id="KW-0285">Flavoprotein</keyword>
<evidence type="ECO:0000256" key="10">
    <source>
        <dbReference type="ARBA" id="ARBA00048205"/>
    </source>
</evidence>
<evidence type="ECO:0000256" key="13">
    <source>
        <dbReference type="PIRSR" id="PIRSR006621-1"/>
    </source>
</evidence>
<dbReference type="InterPro" id="IPR001269">
    <property type="entry name" value="DUS_fam"/>
</dbReference>
<dbReference type="RefSeq" id="WP_271435576.1">
    <property type="nucleotide sequence ID" value="NZ_CP073355.1"/>
</dbReference>
<dbReference type="Proteomes" id="UP001056539">
    <property type="component" value="Chromosome"/>
</dbReference>
<dbReference type="EC" id="1.3.1.-" evidence="12"/>
<dbReference type="GO" id="GO:0017150">
    <property type="term" value="F:tRNA dihydrouridine synthase activity"/>
    <property type="evidence" value="ECO:0007669"/>
    <property type="project" value="InterPro"/>
</dbReference>
<dbReference type="InterPro" id="IPR035587">
    <property type="entry name" value="DUS-like_FMN-bd"/>
</dbReference>
<comment type="catalytic activity">
    <reaction evidence="11">
        <text>a 5,6-dihydrouridine in tRNA + NAD(+) = a uridine in tRNA + NADH + H(+)</text>
        <dbReference type="Rhea" id="RHEA:54452"/>
        <dbReference type="Rhea" id="RHEA-COMP:13339"/>
        <dbReference type="Rhea" id="RHEA-COMP:13887"/>
        <dbReference type="ChEBI" id="CHEBI:15378"/>
        <dbReference type="ChEBI" id="CHEBI:57540"/>
        <dbReference type="ChEBI" id="CHEBI:57945"/>
        <dbReference type="ChEBI" id="CHEBI:65315"/>
        <dbReference type="ChEBI" id="CHEBI:74443"/>
    </reaction>
</comment>
<keyword evidence="17" id="KW-1185">Reference proteome</keyword>
<keyword evidence="3" id="KW-0820">tRNA-binding</keyword>
<feature type="binding site" evidence="14">
    <location>
        <position position="174"/>
    </location>
    <ligand>
        <name>FMN</name>
        <dbReference type="ChEBI" id="CHEBI:58210"/>
    </ligand>
</feature>
<comment type="similarity">
    <text evidence="12">Belongs to the dus family.</text>
</comment>
<keyword evidence="8" id="KW-0694">RNA-binding</keyword>
<evidence type="ECO:0000256" key="3">
    <source>
        <dbReference type="ARBA" id="ARBA00022555"/>
    </source>
</evidence>
<evidence type="ECO:0000256" key="2">
    <source>
        <dbReference type="ARBA" id="ARBA00002790"/>
    </source>
</evidence>
<reference evidence="16" key="1">
    <citation type="submission" date="2021-04" db="EMBL/GenBank/DDBJ databases">
        <authorList>
            <person name="Postec A."/>
        </authorList>
    </citation>
    <scope>NUCLEOTIDE SEQUENCE</scope>
    <source>
        <strain evidence="16">F1F22</strain>
    </source>
</reference>
<dbReference type="InterPro" id="IPR013785">
    <property type="entry name" value="Aldolase_TIM"/>
</dbReference>
<reference evidence="16" key="2">
    <citation type="submission" date="2022-06" db="EMBL/GenBank/DDBJ databases">
        <title>Thermospira aquatica gen. nov., sp. nov.</title>
        <authorList>
            <person name="Ben Ali Gam Z."/>
            <person name="Labat M."/>
        </authorList>
    </citation>
    <scope>NUCLEOTIDE SEQUENCE</scope>
    <source>
        <strain evidence="16">F1F22</strain>
    </source>
</reference>
<dbReference type="InterPro" id="IPR024036">
    <property type="entry name" value="tRNA-dHydroUridine_Synthase_C"/>
</dbReference>
<gene>
    <name evidence="16" type="ORF">KDW03_01205</name>
</gene>